<reference evidence="2 3" key="1">
    <citation type="submission" date="2024-05" db="EMBL/GenBank/DDBJ databases">
        <title>Genetic variation in Jamaican populations of the coffee berry borer (Hypothenemus hampei).</title>
        <authorList>
            <person name="Errbii M."/>
            <person name="Myrie A."/>
        </authorList>
    </citation>
    <scope>NUCLEOTIDE SEQUENCE [LARGE SCALE GENOMIC DNA]</scope>
    <source>
        <strain evidence="2">JA-Hopewell-2020-01-JO</strain>
        <tissue evidence="2">Whole body</tissue>
    </source>
</reference>
<dbReference type="PANTHER" id="PTHR12790:SF0">
    <property type="entry name" value="RNA POLYMERASE I-SPECIFIC TRANSCRIPTION INITIATION FACTOR RRN3-RELATED"/>
    <property type="match status" value="1"/>
</dbReference>
<dbReference type="EMBL" id="JBDJPC010000004">
    <property type="protein sequence ID" value="KAL1506194.1"/>
    <property type="molecule type" value="Genomic_DNA"/>
</dbReference>
<protein>
    <recommendedName>
        <fullName evidence="4">RNA polymerase I-specific transcription initiation factor RRN3</fullName>
    </recommendedName>
</protein>
<accession>A0ABD1F004</accession>
<dbReference type="Proteomes" id="UP001566132">
    <property type="component" value="Unassembled WGS sequence"/>
</dbReference>
<evidence type="ECO:0000313" key="3">
    <source>
        <dbReference type="Proteomes" id="UP001566132"/>
    </source>
</evidence>
<organism evidence="2 3">
    <name type="scientific">Hypothenemus hampei</name>
    <name type="common">Coffee berry borer</name>
    <dbReference type="NCBI Taxonomy" id="57062"/>
    <lineage>
        <taxon>Eukaryota</taxon>
        <taxon>Metazoa</taxon>
        <taxon>Ecdysozoa</taxon>
        <taxon>Arthropoda</taxon>
        <taxon>Hexapoda</taxon>
        <taxon>Insecta</taxon>
        <taxon>Pterygota</taxon>
        <taxon>Neoptera</taxon>
        <taxon>Endopterygota</taxon>
        <taxon>Coleoptera</taxon>
        <taxon>Polyphaga</taxon>
        <taxon>Cucujiformia</taxon>
        <taxon>Curculionidae</taxon>
        <taxon>Scolytinae</taxon>
        <taxon>Hypothenemus</taxon>
    </lineage>
</organism>
<keyword evidence="3" id="KW-1185">Reference proteome</keyword>
<dbReference type="Pfam" id="PF05327">
    <property type="entry name" value="RRN3"/>
    <property type="match status" value="1"/>
</dbReference>
<proteinExistence type="inferred from homology"/>
<comment type="caution">
    <text evidence="2">The sequence shown here is derived from an EMBL/GenBank/DDBJ whole genome shotgun (WGS) entry which is preliminary data.</text>
</comment>
<dbReference type="AlphaFoldDB" id="A0ABD1F004"/>
<comment type="similarity">
    <text evidence="1">Belongs to the RRN3 family.</text>
</comment>
<name>A0ABD1F004_HYPHA</name>
<evidence type="ECO:0008006" key="4">
    <source>
        <dbReference type="Google" id="ProtNLM"/>
    </source>
</evidence>
<gene>
    <name evidence="2" type="ORF">ABEB36_005599</name>
</gene>
<evidence type="ECO:0000313" key="2">
    <source>
        <dbReference type="EMBL" id="KAL1506194.1"/>
    </source>
</evidence>
<evidence type="ECO:0000256" key="1">
    <source>
        <dbReference type="ARBA" id="ARBA00010098"/>
    </source>
</evidence>
<dbReference type="PANTHER" id="PTHR12790">
    <property type="entry name" value="TRANSCRIPTION INITIATION FACTOR IA RRN3"/>
    <property type="match status" value="1"/>
</dbReference>
<sequence length="581" mass="67663">MSLKSSRISKSTGAPSILKKTTHFKRRLTEIAITPSKVRFQLPHSKKVKNILEAYKNNRETRDYFSLLCVLRDSELFDSDITSLLNETTECISLLNRDFRLFVEALLSIKWINRDPTVVKEYQSFIVNLLSAHNYHAKHVISYLVELFLPDPNDPEWPDGKITENDKQKCLNVHVLIQVLLNVIPMCKDLLLQSLYRQYPYYNKPVHTQEYYLHNLLTILSYQPSFMVEIFQLIFSKLVIMDINAPKEVLEEKYEENMFQVDEDVKSVKTVSTNVTVVNRSSLGIALDTCMDLVLNFILQECKNNKGEVDLERVTSIYNQILTAFDKVILPTYGSHHIQFIMFYLCSINSTVTESFLTYLWKKVCNPNVAIVLRRTSVTYIVSLVARGLFVPLSLVKATMQRLSEWVHTYMTNLDGLECVNSDLRIHTVFYSVCQALFYLVAFRHKDLINKKKDIIFLESLQLGKMVSSRLNPLRVCQPTVVHNFATITRKYQLAYCYTVIDHNSRNTIPTIYQNEKGSQFISDIILNDVYPFDPYILERSGEKIQRHYRNYQEEVISSHMEIDSKDNDNIDDFLDNIHEI</sequence>
<dbReference type="InterPro" id="IPR007991">
    <property type="entry name" value="RNA_pol_I_trans_ini_fac_RRN3"/>
</dbReference>